<keyword evidence="1" id="KW-0472">Membrane</keyword>
<keyword evidence="1" id="KW-1133">Transmembrane helix</keyword>
<dbReference type="EMBL" id="WBJZ01000002">
    <property type="protein sequence ID" value="KAB1662294.1"/>
    <property type="molecule type" value="Genomic_DNA"/>
</dbReference>
<keyword evidence="1" id="KW-0812">Transmembrane</keyword>
<proteinExistence type="predicted"/>
<feature type="transmembrane region" description="Helical" evidence="1">
    <location>
        <begin position="29"/>
        <end position="53"/>
    </location>
</feature>
<protein>
    <recommendedName>
        <fullName evidence="4">Peptidase M23</fullName>
    </recommendedName>
</protein>
<name>A0A7J5C0Z2_9MICO</name>
<gene>
    <name evidence="2" type="ORF">F8O01_02205</name>
</gene>
<organism evidence="2 3">
    <name type="scientific">Pseudoclavibacter chungangensis</name>
    <dbReference type="NCBI Taxonomy" id="587635"/>
    <lineage>
        <taxon>Bacteria</taxon>
        <taxon>Bacillati</taxon>
        <taxon>Actinomycetota</taxon>
        <taxon>Actinomycetes</taxon>
        <taxon>Micrococcales</taxon>
        <taxon>Microbacteriaceae</taxon>
        <taxon>Pseudoclavibacter</taxon>
    </lineage>
</organism>
<dbReference type="AlphaFoldDB" id="A0A7J5C0Z2"/>
<comment type="caution">
    <text evidence="2">The sequence shown here is derived from an EMBL/GenBank/DDBJ whole genome shotgun (WGS) entry which is preliminary data.</text>
</comment>
<accession>A0A7J5C0Z2</accession>
<reference evidence="2 3" key="1">
    <citation type="submission" date="2019-09" db="EMBL/GenBank/DDBJ databases">
        <title>Phylogeny of genus Pseudoclavibacter and closely related genus.</title>
        <authorList>
            <person name="Li Y."/>
        </authorList>
    </citation>
    <scope>NUCLEOTIDE SEQUENCE [LARGE SCALE GENOMIC DNA]</scope>
    <source>
        <strain evidence="2 3">DSM 23821</strain>
    </source>
</reference>
<dbReference type="Proteomes" id="UP000467240">
    <property type="component" value="Unassembled WGS sequence"/>
</dbReference>
<keyword evidence="3" id="KW-1185">Reference proteome</keyword>
<evidence type="ECO:0000313" key="3">
    <source>
        <dbReference type="Proteomes" id="UP000467240"/>
    </source>
</evidence>
<dbReference type="OrthoDB" id="5496837at2"/>
<evidence type="ECO:0000313" key="2">
    <source>
        <dbReference type="EMBL" id="KAB1662294.1"/>
    </source>
</evidence>
<evidence type="ECO:0000256" key="1">
    <source>
        <dbReference type="SAM" id="Phobius"/>
    </source>
</evidence>
<sequence>MTAPPPSPVARTTGWVAARWSRLTHRQRVVRLLLAAVALVLVTAIAAVGTAAAERARIGNPVDLDDLPASVGNWEGEQIEIAAIIVPVAQERHIPTRGQEIAVMVAMGESSLRNIDRGDDARNPDGSLNCSLGVFQQQWCLGWGTREEVLDPAYAAGAFLDAMVRIDGWEHMEPTLVGHEAQINDDAAHYEPYFADARAVVAALTG</sequence>
<evidence type="ECO:0008006" key="4">
    <source>
        <dbReference type="Google" id="ProtNLM"/>
    </source>
</evidence>
<dbReference type="RefSeq" id="WP_158039232.1">
    <property type="nucleotide sequence ID" value="NZ_JACCFV010000001.1"/>
</dbReference>